<accession>A0ABR7LJE6</accession>
<feature type="region of interest" description="Disordered" evidence="1">
    <location>
        <begin position="1"/>
        <end position="20"/>
    </location>
</feature>
<feature type="transmembrane region" description="Helical" evidence="2">
    <location>
        <begin position="1342"/>
        <end position="1365"/>
    </location>
</feature>
<feature type="transmembrane region" description="Helical" evidence="2">
    <location>
        <begin position="1385"/>
        <end position="1403"/>
    </location>
</feature>
<feature type="transmembrane region" description="Helical" evidence="2">
    <location>
        <begin position="389"/>
        <end position="406"/>
    </location>
</feature>
<protein>
    <submittedName>
        <fullName evidence="4">DUF3367 domain-containing protein</fullName>
    </submittedName>
</protein>
<sequence length="1427" mass="151027">METRGSAPEERGGVPAEERTSASLRDRLQVVVCCLALTCLATSTRPGRILADTKIDMPVDPLAFLGRALHLWAPEQFGQLQNQAVGYLFPMGPVYVLGDLADLPAWITQRVWLAMLLCVAFLGARRLAGWLGIGGSAGGLVAGMVYALAPTGLAALGQISSDYLPFAMAPWIVLPLITAVHDLPERGGRGRLIVKSVARSGLAVACCGGINATATAAVLVVPLIYLLTRPRGTPRLRVLACWSVSVALATFWWLVPLILTARYGFSWLTYTEKAVTTTGPTGLVTVLRGAERWVSYLVLDGQVWWPVGHALSLSVLPVLCTGVVAALGLAGLVRAGLPERAFLLITLLAGLAIITAGHISTIEGPAAAPMRELLDGPLAALRNLHRFDVIVRLPIALGVAHLIGSVRRPQVRLRMRAVAFTALGGIALAAVSNGLSGPGDFREPPTYWRDAANWLSGRTGGEGVLAIPGAPFGEYLWGRPMDDIMQPLVTSRWGVRQLVPDGSPGYTRALDAIDRQVAAGRRSPGLAQFLSRMGIRYVLVRNDLRREGLRGVWPARLHQALDGSPGIRRVASFGTQPVGWAEPDDAIGAFDQLYPPLEMYEVEAADQSTGAGQAQAVTATAKGGAVTLADADSAIRLYGSPESLLTLADNGALRGRQVLLNDDAPGSGGTPVVSDSLRLVKRNFGELDQGSPTLTGAERGEAADVVEPGWERYATVAAFSGVSSITASTSAADADAIPQLHDAGRLPYSAMDGDPWTYWETGGWNGPVGQWLGVRFDRPTVPGRVSATFVRNENVLGPPPSRIAVETEAGRIVQPVVSSSAPQVLRVPPGRTGWLRIRILRLAEPVASPLLARAGISELTIDGVRAGRRYELPAARDAGVPSSFVMTRASGAAPACMKGSKRWVCSPALERRDEEGAGFERSFLSAAPGQGALSGLATLTDDRLIQGYTGIGSRVRVAVSSSLSSDPALLARSAFDADPATTWIAAEHDLTPRFAVSWGRAIRVGRVDVERPAGARGALRVRVRSDRGDSREGLLDRNGRLTFAPMIAKRLILEFTVSGQLALQITDITVPGVAPLPVLGRLPLELPCGFGPWLEVNGVKIPTRVSGAMDDLLEGQPLRYESCRSAQVIGGTNHLRPSPFSPYRIESAVLDVDGSLRPAQARSQAGAPEGTAPEQATTREVRVERWSPDARELRVEASRRSFLVVNENYNRGWRATVGTTVLRPVRLDGWKQGWVVPAGTAGTVELTYLPGRVHRVAVPAGLGLLAVLALAACGRGGSRAVPRPVPRRIRGVRWTALPLAAGLGFWVAGGLGVAVALGSSAVFAAAPLLAAPPGSARRRRTLARALASPWSVAVLMFAGTVSWAASASTRSTGNPAALTDPLGDLVPQLLGLVIVGRLVIALWTRRPGPGRVAESASRSGSSSTSRR</sequence>
<name>A0ABR7LJE6_9ACTN</name>
<feature type="transmembrane region" description="Helical" evidence="2">
    <location>
        <begin position="137"/>
        <end position="156"/>
    </location>
</feature>
<proteinExistence type="predicted"/>
<evidence type="ECO:0000313" key="4">
    <source>
        <dbReference type="EMBL" id="MBC6464918.1"/>
    </source>
</evidence>
<evidence type="ECO:0000256" key="2">
    <source>
        <dbReference type="SAM" id="Phobius"/>
    </source>
</evidence>
<dbReference type="InterPro" id="IPR021798">
    <property type="entry name" value="AftD_N"/>
</dbReference>
<feature type="transmembrane region" description="Helical" evidence="2">
    <location>
        <begin position="1313"/>
        <end position="1330"/>
    </location>
</feature>
<evidence type="ECO:0000256" key="1">
    <source>
        <dbReference type="SAM" id="MobiDB-lite"/>
    </source>
</evidence>
<feature type="transmembrane region" description="Helical" evidence="2">
    <location>
        <begin position="1289"/>
        <end position="1307"/>
    </location>
</feature>
<feature type="transmembrane region" description="Helical" evidence="2">
    <location>
        <begin position="239"/>
        <end position="259"/>
    </location>
</feature>
<dbReference type="Pfam" id="PF11847">
    <property type="entry name" value="GT-C_AftD"/>
    <property type="match status" value="1"/>
</dbReference>
<feature type="region of interest" description="Disordered" evidence="1">
    <location>
        <begin position="1408"/>
        <end position="1427"/>
    </location>
</feature>
<keyword evidence="2" id="KW-0472">Membrane</keyword>
<feature type="domain" description="Alpha-(1-&gt;3)-arabinofuranosyltransferase N-terminal GT-C" evidence="3">
    <location>
        <begin position="37"/>
        <end position="699"/>
    </location>
</feature>
<evidence type="ECO:0000259" key="3">
    <source>
        <dbReference type="Pfam" id="PF11847"/>
    </source>
</evidence>
<feature type="transmembrane region" description="Helical" evidence="2">
    <location>
        <begin position="418"/>
        <end position="435"/>
    </location>
</feature>
<gene>
    <name evidence="4" type="ORF">HKK74_05320</name>
</gene>
<organism evidence="4 5">
    <name type="scientific">Actinomadura alba</name>
    <dbReference type="NCBI Taxonomy" id="406431"/>
    <lineage>
        <taxon>Bacteria</taxon>
        <taxon>Bacillati</taxon>
        <taxon>Actinomycetota</taxon>
        <taxon>Actinomycetes</taxon>
        <taxon>Streptosporangiales</taxon>
        <taxon>Thermomonosporaceae</taxon>
        <taxon>Actinomadura</taxon>
    </lineage>
</organism>
<comment type="caution">
    <text evidence="4">The sequence shown here is derived from an EMBL/GenBank/DDBJ whole genome shotgun (WGS) entry which is preliminary data.</text>
</comment>
<feature type="transmembrane region" description="Helical" evidence="2">
    <location>
        <begin position="303"/>
        <end position="329"/>
    </location>
</feature>
<keyword evidence="5" id="KW-1185">Reference proteome</keyword>
<feature type="region of interest" description="Disordered" evidence="1">
    <location>
        <begin position="1158"/>
        <end position="1179"/>
    </location>
</feature>
<feature type="compositionally biased region" description="Low complexity" evidence="1">
    <location>
        <begin position="1415"/>
        <end position="1427"/>
    </location>
</feature>
<dbReference type="Proteomes" id="UP000805614">
    <property type="component" value="Unassembled WGS sequence"/>
</dbReference>
<keyword evidence="2" id="KW-0812">Transmembrane</keyword>
<reference evidence="4 5" key="1">
    <citation type="submission" date="2020-06" db="EMBL/GenBank/DDBJ databases">
        <title>Actinomadura xiongansis sp. nov., isolated from soil of Baiyangdian.</title>
        <authorList>
            <person name="Zhang X."/>
        </authorList>
    </citation>
    <scope>NUCLEOTIDE SEQUENCE [LARGE SCALE GENOMIC DNA]</scope>
    <source>
        <strain evidence="4 5">HBUM206468</strain>
    </source>
</reference>
<keyword evidence="2" id="KW-1133">Transmembrane helix</keyword>
<dbReference type="EMBL" id="JABVEC010000002">
    <property type="protein sequence ID" value="MBC6464918.1"/>
    <property type="molecule type" value="Genomic_DNA"/>
</dbReference>
<feature type="transmembrane region" description="Helical" evidence="2">
    <location>
        <begin position="1256"/>
        <end position="1277"/>
    </location>
</feature>
<dbReference type="RefSeq" id="WP_187241877.1">
    <property type="nucleotide sequence ID" value="NZ_BAAAOK010000008.1"/>
</dbReference>
<feature type="transmembrane region" description="Helical" evidence="2">
    <location>
        <begin position="201"/>
        <end position="227"/>
    </location>
</feature>
<feature type="transmembrane region" description="Helical" evidence="2">
    <location>
        <begin position="341"/>
        <end position="362"/>
    </location>
</feature>
<evidence type="ECO:0000313" key="5">
    <source>
        <dbReference type="Proteomes" id="UP000805614"/>
    </source>
</evidence>